<comment type="caution">
    <text evidence="1">The sequence shown here is derived from an EMBL/GenBank/DDBJ whole genome shotgun (WGS) entry which is preliminary data.</text>
</comment>
<keyword evidence="2" id="KW-1185">Reference proteome</keyword>
<dbReference type="OrthoDB" id="10434269at2759"/>
<feature type="non-terminal residue" evidence="1">
    <location>
        <position position="1"/>
    </location>
</feature>
<reference evidence="1" key="1">
    <citation type="submission" date="2021-06" db="EMBL/GenBank/DDBJ databases">
        <authorList>
            <person name="Kallberg Y."/>
            <person name="Tangrot J."/>
            <person name="Rosling A."/>
        </authorList>
    </citation>
    <scope>NUCLEOTIDE SEQUENCE</scope>
    <source>
        <strain evidence="1">AZ414A</strain>
    </source>
</reference>
<dbReference type="Gene3D" id="3.60.10.10">
    <property type="entry name" value="Endonuclease/exonuclease/phosphatase"/>
    <property type="match status" value="1"/>
</dbReference>
<dbReference type="EMBL" id="CAJVPK010008044">
    <property type="protein sequence ID" value="CAG8659207.1"/>
    <property type="molecule type" value="Genomic_DNA"/>
</dbReference>
<protein>
    <submittedName>
        <fullName evidence="1">8895_t:CDS:1</fullName>
    </submittedName>
</protein>
<dbReference type="SUPFAM" id="SSF56219">
    <property type="entry name" value="DNase I-like"/>
    <property type="match status" value="1"/>
</dbReference>
<sequence length="62" mass="7362">RNNNNQSNILESEIFSILTGKDLIDSYRIIHPDSSGFTWKRDNSQEQSRIDAIWIPQQWEKK</sequence>
<evidence type="ECO:0000313" key="2">
    <source>
        <dbReference type="Proteomes" id="UP000789706"/>
    </source>
</evidence>
<evidence type="ECO:0000313" key="1">
    <source>
        <dbReference type="EMBL" id="CAG8659207.1"/>
    </source>
</evidence>
<organism evidence="1 2">
    <name type="scientific">Diversispora eburnea</name>
    <dbReference type="NCBI Taxonomy" id="1213867"/>
    <lineage>
        <taxon>Eukaryota</taxon>
        <taxon>Fungi</taxon>
        <taxon>Fungi incertae sedis</taxon>
        <taxon>Mucoromycota</taxon>
        <taxon>Glomeromycotina</taxon>
        <taxon>Glomeromycetes</taxon>
        <taxon>Diversisporales</taxon>
        <taxon>Diversisporaceae</taxon>
        <taxon>Diversispora</taxon>
    </lineage>
</organism>
<name>A0A9N9E3F6_9GLOM</name>
<gene>
    <name evidence="1" type="ORF">DEBURN_LOCUS11707</name>
</gene>
<accession>A0A9N9E3F6</accession>
<dbReference type="Proteomes" id="UP000789706">
    <property type="component" value="Unassembled WGS sequence"/>
</dbReference>
<dbReference type="AlphaFoldDB" id="A0A9N9E3F6"/>
<proteinExistence type="predicted"/>
<dbReference type="InterPro" id="IPR036691">
    <property type="entry name" value="Endo/exonu/phosph_ase_sf"/>
</dbReference>